<dbReference type="EMBL" id="VVIM01000007">
    <property type="protein sequence ID" value="KAB0795829.1"/>
    <property type="molecule type" value="Genomic_DNA"/>
</dbReference>
<feature type="domain" description="Ig-like" evidence="15">
    <location>
        <begin position="118"/>
        <end position="206"/>
    </location>
</feature>
<dbReference type="InterPro" id="IPR013098">
    <property type="entry name" value="Ig_I-set"/>
</dbReference>
<evidence type="ECO:0000256" key="13">
    <source>
        <dbReference type="SAM" id="SignalP"/>
    </source>
</evidence>
<evidence type="ECO:0000259" key="14">
    <source>
        <dbReference type="PROSITE" id="PS50011"/>
    </source>
</evidence>
<comment type="caution">
    <text evidence="16">The sequence shown here is derived from an EMBL/GenBank/DDBJ whole genome shotgun (WGS) entry which is preliminary data.</text>
</comment>
<evidence type="ECO:0000256" key="1">
    <source>
        <dbReference type="ARBA" id="ARBA00004167"/>
    </source>
</evidence>
<dbReference type="GO" id="GO:0098632">
    <property type="term" value="F:cell-cell adhesion mediator activity"/>
    <property type="evidence" value="ECO:0007669"/>
    <property type="project" value="TreeGrafter"/>
</dbReference>
<dbReference type="InterPro" id="IPR001245">
    <property type="entry name" value="Ser-Thr/Tyr_kinase_cat_dom"/>
</dbReference>
<evidence type="ECO:0000256" key="11">
    <source>
        <dbReference type="SAM" id="MobiDB-lite"/>
    </source>
</evidence>
<feature type="domain" description="Ig-like" evidence="15">
    <location>
        <begin position="306"/>
        <end position="398"/>
    </location>
</feature>
<feature type="region of interest" description="Disordered" evidence="11">
    <location>
        <begin position="752"/>
        <end position="802"/>
    </location>
</feature>
<evidence type="ECO:0000313" key="16">
    <source>
        <dbReference type="EMBL" id="KAB0795829.1"/>
    </source>
</evidence>
<dbReference type="InParanoid" id="A0A5N4AEU6"/>
<dbReference type="Gene3D" id="1.10.510.10">
    <property type="entry name" value="Transferase(Phosphotransferase) domain 1"/>
    <property type="match status" value="1"/>
</dbReference>
<feature type="signal peptide" evidence="13">
    <location>
        <begin position="1"/>
        <end position="20"/>
    </location>
</feature>
<feature type="domain" description="Ig-like" evidence="15">
    <location>
        <begin position="599"/>
        <end position="684"/>
    </location>
</feature>
<dbReference type="SMART" id="SM00408">
    <property type="entry name" value="IGc2"/>
    <property type="match status" value="7"/>
</dbReference>
<evidence type="ECO:0000256" key="10">
    <source>
        <dbReference type="ARBA" id="ARBA00023319"/>
    </source>
</evidence>
<feature type="compositionally biased region" description="Basic and acidic residues" evidence="11">
    <location>
        <begin position="771"/>
        <end position="790"/>
    </location>
</feature>
<dbReference type="GO" id="GO:0005524">
    <property type="term" value="F:ATP binding"/>
    <property type="evidence" value="ECO:0007669"/>
    <property type="project" value="InterPro"/>
</dbReference>
<dbReference type="InterPro" id="IPR007110">
    <property type="entry name" value="Ig-like_dom"/>
</dbReference>
<dbReference type="GO" id="GO:0007156">
    <property type="term" value="P:homophilic cell adhesion via plasma membrane adhesion molecules"/>
    <property type="evidence" value="ECO:0007669"/>
    <property type="project" value="TreeGrafter"/>
</dbReference>
<dbReference type="GO" id="GO:0005886">
    <property type="term" value="C:plasma membrane"/>
    <property type="evidence" value="ECO:0007669"/>
    <property type="project" value="TreeGrafter"/>
</dbReference>
<evidence type="ECO:0000256" key="9">
    <source>
        <dbReference type="ARBA" id="ARBA00023180"/>
    </source>
</evidence>
<dbReference type="GO" id="GO:0019199">
    <property type="term" value="F:transmembrane receptor protein kinase activity"/>
    <property type="evidence" value="ECO:0007669"/>
    <property type="project" value="UniProtKB-ARBA"/>
</dbReference>
<keyword evidence="2 12" id="KW-0812">Transmembrane</keyword>
<dbReference type="Gene3D" id="3.30.200.20">
    <property type="entry name" value="Phosphorylase Kinase, domain 1"/>
    <property type="match status" value="1"/>
</dbReference>
<organism evidence="16 17">
    <name type="scientific">Photinus pyralis</name>
    <name type="common">Common eastern firefly</name>
    <name type="synonym">Lampyris pyralis</name>
    <dbReference type="NCBI Taxonomy" id="7054"/>
    <lineage>
        <taxon>Eukaryota</taxon>
        <taxon>Metazoa</taxon>
        <taxon>Ecdysozoa</taxon>
        <taxon>Arthropoda</taxon>
        <taxon>Hexapoda</taxon>
        <taxon>Insecta</taxon>
        <taxon>Pterygota</taxon>
        <taxon>Neoptera</taxon>
        <taxon>Endopterygota</taxon>
        <taxon>Coleoptera</taxon>
        <taxon>Polyphaga</taxon>
        <taxon>Elateriformia</taxon>
        <taxon>Elateroidea</taxon>
        <taxon>Lampyridae</taxon>
        <taxon>Lampyrinae</taxon>
        <taxon>Photinus</taxon>
    </lineage>
</organism>
<feature type="domain" description="Ig-like" evidence="15">
    <location>
        <begin position="496"/>
        <end position="594"/>
    </location>
</feature>
<dbReference type="FunFam" id="2.60.40.10:FF:000016">
    <property type="entry name" value="Fibroblast growth factor receptor"/>
    <property type="match status" value="1"/>
</dbReference>
<keyword evidence="8" id="KW-0675">Receptor</keyword>
<reference evidence="16 17" key="1">
    <citation type="journal article" date="2018" name="Elife">
        <title>Firefly genomes illuminate parallel origins of bioluminescence in beetles.</title>
        <authorList>
            <person name="Fallon T.R."/>
            <person name="Lower S.E."/>
            <person name="Chang C.H."/>
            <person name="Bessho-Uehara M."/>
            <person name="Martin G.J."/>
            <person name="Bewick A.J."/>
            <person name="Behringer M."/>
            <person name="Debat H.J."/>
            <person name="Wong I."/>
            <person name="Day J.C."/>
            <person name="Suvorov A."/>
            <person name="Silva C.J."/>
            <person name="Stanger-Hall K.F."/>
            <person name="Hall D.W."/>
            <person name="Schmitz R.J."/>
            <person name="Nelson D.R."/>
            <person name="Lewis S.M."/>
            <person name="Shigenobu S."/>
            <person name="Bybee S.M."/>
            <person name="Larracuente A.M."/>
            <person name="Oba Y."/>
            <person name="Weng J.K."/>
        </authorList>
    </citation>
    <scope>NUCLEOTIDE SEQUENCE [LARGE SCALE GENOMIC DNA]</scope>
    <source>
        <strain evidence="16">1611_PpyrPB1</strain>
        <tissue evidence="16">Whole body</tissue>
    </source>
</reference>
<feature type="domain" description="Ig-like" evidence="15">
    <location>
        <begin position="22"/>
        <end position="111"/>
    </location>
</feature>
<sequence length="1100" mass="122216">MSGMRNFVYFLSVCVSASLGQEELYFSHTPKDVDVTEGKSASLPCEVTPNNGISYYWELNGSKIDNTTRRHQQGSNLHFTRVDKEKDAGEFTCVAQDLKGFSITSSSASLNIQWIGEASVQLHSPESASYITSGTEVILRCHLDATGDIHVEWFRNADRLTKSQRLEIKKRKLHIKSANPSDNGIYRCIARNEAGIQHSVKNFALSVAGDQTALIKTVPSNQLATKGGAVMFDCSYDNADGLEWYFKDVGPLESNTRVTLHTNGSLEINHVQESDQGMYNCVGIKGDSTEVPQSYTAELKLAFIDPFTDRSFEPSGFEDGKVVLPEAGVFQLTCLEPKSQPRAKKYWLNPAGHTVSDTGSVRVDDDGRLIIQKLETGHAGEYKCVAENIAGKTEKSVVLVVTRKPSIIEGPNSMAVEENKKSVLTCLHDVDNASEQYTVVKWKKDGKVLKHDYDEETTSHQRIRAFKQNGTLVIYSTKPSDRGDYVCEITTAGFEPLVSKSATISVIEILKFSPPPVNKKLELGSTAKIHCKAQGTPPPTIRWEKDGKGDGFDAHIADTNGTLHFNGVLSEDKGRYTCFASNTQGTINVTLTIDVVVAPKFTLLSHNPTEAIEGFSVMLDCVADGDPKPTIHWDKNLQMNDFNRSRFQVLDNGTLYIKEVHREDENNYGCTAGSSAGLNRKEIRLIVHTREGYHPEGNEAEDSTVTKAVLITMSVATAYIILVIGLMIWCRYRRRSRKLPIADGAKIENGDVDHTELKEAPNGVAPGSSQPDKDGLKNAHKEGQKSDGTETAHSQSSAQSKKSKSSYDKILLSRSHLKDLKLIGRGEFGDILIAFLPKSAVPVSDKRGSNASLSGEDKDLTVMVKSLTHTKDEAALTEFKREIDLLSKVSHENVAKLWGLCREVEPHYMILEYTDWGDLKQFLTATRKGTSQSLTPVQSVAVIHHLARGMEHLSAARFVHRDLAARNCLITSTLTAKVALPRLTKEPYSQEYCKHINNIIPLRWLPYEAVYEDEYSTKSDVYAFAVVILEVFSQGELPFPKINDTTFLAKLKEKALDWKSHKNTPDDLQKLQETCWNINPQERPSFEDLVKETEKILKSM</sequence>
<comment type="subcellular location">
    <subcellularLocation>
        <location evidence="1">Membrane</location>
        <topology evidence="1">Single-pass membrane protein</topology>
    </subcellularLocation>
</comment>
<evidence type="ECO:0000256" key="7">
    <source>
        <dbReference type="ARBA" id="ARBA00023157"/>
    </source>
</evidence>
<dbReference type="CDD" id="cd00096">
    <property type="entry name" value="Ig"/>
    <property type="match status" value="1"/>
</dbReference>
<feature type="domain" description="Protein kinase" evidence="14">
    <location>
        <begin position="817"/>
        <end position="1097"/>
    </location>
</feature>
<dbReference type="Proteomes" id="UP000327044">
    <property type="component" value="Unassembled WGS sequence"/>
</dbReference>
<dbReference type="Gene3D" id="2.60.40.10">
    <property type="entry name" value="Immunoglobulins"/>
    <property type="match status" value="7"/>
</dbReference>
<keyword evidence="3 13" id="KW-0732">Signal</keyword>
<feature type="domain" description="Ig-like" evidence="15">
    <location>
        <begin position="405"/>
        <end position="490"/>
    </location>
</feature>
<dbReference type="InterPro" id="IPR003599">
    <property type="entry name" value="Ig_sub"/>
</dbReference>
<evidence type="ECO:0000256" key="12">
    <source>
        <dbReference type="SAM" id="Phobius"/>
    </source>
</evidence>
<dbReference type="InterPro" id="IPR036179">
    <property type="entry name" value="Ig-like_dom_sf"/>
</dbReference>
<keyword evidence="9" id="KW-0325">Glycoprotein</keyword>
<keyword evidence="17" id="KW-1185">Reference proteome</keyword>
<dbReference type="GO" id="GO:0007411">
    <property type="term" value="P:axon guidance"/>
    <property type="evidence" value="ECO:0007669"/>
    <property type="project" value="TreeGrafter"/>
</dbReference>
<dbReference type="PROSITE" id="PS50011">
    <property type="entry name" value="PROTEIN_KINASE_DOM"/>
    <property type="match status" value="1"/>
</dbReference>
<dbReference type="SMART" id="SM00409">
    <property type="entry name" value="IG"/>
    <property type="match status" value="7"/>
</dbReference>
<evidence type="ECO:0000313" key="17">
    <source>
        <dbReference type="Proteomes" id="UP000327044"/>
    </source>
</evidence>
<evidence type="ECO:0000256" key="5">
    <source>
        <dbReference type="ARBA" id="ARBA00022989"/>
    </source>
</evidence>
<proteinExistence type="predicted"/>
<keyword evidence="6 12" id="KW-0472">Membrane</keyword>
<dbReference type="GO" id="GO:0004713">
    <property type="term" value="F:protein tyrosine kinase activity"/>
    <property type="evidence" value="ECO:0007669"/>
    <property type="project" value="InterPro"/>
</dbReference>
<dbReference type="SUPFAM" id="SSF56112">
    <property type="entry name" value="Protein kinase-like (PK-like)"/>
    <property type="match status" value="1"/>
</dbReference>
<dbReference type="InterPro" id="IPR013783">
    <property type="entry name" value="Ig-like_fold"/>
</dbReference>
<evidence type="ECO:0000256" key="8">
    <source>
        <dbReference type="ARBA" id="ARBA00023170"/>
    </source>
</evidence>
<feature type="transmembrane region" description="Helical" evidence="12">
    <location>
        <begin position="708"/>
        <end position="729"/>
    </location>
</feature>
<accession>A0A5N4AEU6</accession>
<dbReference type="AlphaFoldDB" id="A0A5N4AEU6"/>
<evidence type="ECO:0000256" key="6">
    <source>
        <dbReference type="ARBA" id="ARBA00023136"/>
    </source>
</evidence>
<evidence type="ECO:0000259" key="15">
    <source>
        <dbReference type="PROSITE" id="PS50835"/>
    </source>
</evidence>
<dbReference type="FunCoup" id="A0A5N4AEU6">
    <property type="interactions" value="246"/>
</dbReference>
<gene>
    <name evidence="16" type="ORF">PPYR_09890</name>
</gene>
<dbReference type="PROSITE" id="PS50835">
    <property type="entry name" value="IG_LIKE"/>
    <property type="match status" value="6"/>
</dbReference>
<dbReference type="PIRSF" id="PIRSF000615">
    <property type="entry name" value="TyrPK_CSF1-R"/>
    <property type="match status" value="1"/>
</dbReference>
<evidence type="ECO:0000256" key="4">
    <source>
        <dbReference type="ARBA" id="ARBA00022737"/>
    </source>
</evidence>
<dbReference type="PANTHER" id="PTHR10075">
    <property type="entry name" value="BASIGIN RELATED"/>
    <property type="match status" value="1"/>
</dbReference>
<feature type="chain" id="PRO_5024315466" description="Tyrosine-protein kinase-like otk" evidence="13">
    <location>
        <begin position="21"/>
        <end position="1100"/>
    </location>
</feature>
<dbReference type="Pfam" id="PF07679">
    <property type="entry name" value="I-set"/>
    <property type="match status" value="2"/>
</dbReference>
<dbReference type="PROSITE" id="PS00109">
    <property type="entry name" value="PROTEIN_KINASE_TYR"/>
    <property type="match status" value="1"/>
</dbReference>
<dbReference type="InterPro" id="IPR011009">
    <property type="entry name" value="Kinase-like_dom_sf"/>
</dbReference>
<dbReference type="Pfam" id="PF13927">
    <property type="entry name" value="Ig_3"/>
    <property type="match status" value="4"/>
</dbReference>
<dbReference type="InterPro" id="IPR020635">
    <property type="entry name" value="Tyr_kinase_cat_dom"/>
</dbReference>
<dbReference type="InterPro" id="IPR003598">
    <property type="entry name" value="Ig_sub2"/>
</dbReference>
<evidence type="ECO:0000256" key="2">
    <source>
        <dbReference type="ARBA" id="ARBA00022692"/>
    </source>
</evidence>
<dbReference type="GO" id="GO:0070593">
    <property type="term" value="P:dendrite self-avoidance"/>
    <property type="evidence" value="ECO:0007669"/>
    <property type="project" value="TreeGrafter"/>
</dbReference>
<dbReference type="OrthoDB" id="2413561at2759"/>
<dbReference type="InterPro" id="IPR008266">
    <property type="entry name" value="Tyr_kinase_AS"/>
</dbReference>
<dbReference type="PANTHER" id="PTHR10075:SF101">
    <property type="entry name" value="ZWEI IG DOMAIN PROTEIN ZIG-3"/>
    <property type="match status" value="1"/>
</dbReference>
<name>A0A5N4AEU6_PHOPY</name>
<dbReference type="GO" id="GO:0030424">
    <property type="term" value="C:axon"/>
    <property type="evidence" value="ECO:0007669"/>
    <property type="project" value="TreeGrafter"/>
</dbReference>
<dbReference type="InterPro" id="IPR000719">
    <property type="entry name" value="Prot_kinase_dom"/>
</dbReference>
<dbReference type="SMART" id="SM00219">
    <property type="entry name" value="TyrKc"/>
    <property type="match status" value="1"/>
</dbReference>
<keyword evidence="7" id="KW-1015">Disulfide bond</keyword>
<dbReference type="PRINTS" id="PR00109">
    <property type="entry name" value="TYRKINASE"/>
</dbReference>
<keyword evidence="5 12" id="KW-1133">Transmembrane helix</keyword>
<evidence type="ECO:0000256" key="3">
    <source>
        <dbReference type="ARBA" id="ARBA00022729"/>
    </source>
</evidence>
<dbReference type="Pfam" id="PF07714">
    <property type="entry name" value="PK_Tyr_Ser-Thr"/>
    <property type="match status" value="1"/>
</dbReference>
<evidence type="ECO:0008006" key="18">
    <source>
        <dbReference type="Google" id="ProtNLM"/>
    </source>
</evidence>
<protein>
    <recommendedName>
        <fullName evidence="18">Tyrosine-protein kinase-like otk</fullName>
    </recommendedName>
</protein>
<keyword evidence="10" id="KW-0393">Immunoglobulin domain</keyword>
<keyword evidence="4" id="KW-0677">Repeat</keyword>
<dbReference type="SUPFAM" id="SSF48726">
    <property type="entry name" value="Immunoglobulin"/>
    <property type="match status" value="7"/>
</dbReference>